<proteinExistence type="inferred from homology"/>
<dbReference type="InterPro" id="IPR050526">
    <property type="entry name" value="Rubredoxin_ET"/>
</dbReference>
<accession>A0AAE3VCN1</accession>
<evidence type="ECO:0000256" key="2">
    <source>
        <dbReference type="ARBA" id="ARBA00022448"/>
    </source>
</evidence>
<evidence type="ECO:0000256" key="6">
    <source>
        <dbReference type="PIRNR" id="PIRNR000071"/>
    </source>
</evidence>
<evidence type="ECO:0000256" key="1">
    <source>
        <dbReference type="ARBA" id="ARBA00005337"/>
    </source>
</evidence>
<dbReference type="PRINTS" id="PR00163">
    <property type="entry name" value="RUBREDOXIN"/>
</dbReference>
<evidence type="ECO:0000256" key="7">
    <source>
        <dbReference type="PIRSR" id="PIRSR000071-1"/>
    </source>
</evidence>
<dbReference type="PANTHER" id="PTHR47627">
    <property type="entry name" value="RUBREDOXIN"/>
    <property type="match status" value="1"/>
</dbReference>
<evidence type="ECO:0000256" key="4">
    <source>
        <dbReference type="ARBA" id="ARBA00022982"/>
    </source>
</evidence>
<dbReference type="GO" id="GO:0005506">
    <property type="term" value="F:iron ion binding"/>
    <property type="evidence" value="ECO:0007669"/>
    <property type="project" value="InterPro"/>
</dbReference>
<feature type="domain" description="Rubredoxin-like" evidence="8">
    <location>
        <begin position="1"/>
        <end position="52"/>
    </location>
</feature>
<dbReference type="PIRSF" id="PIRSF000071">
    <property type="entry name" value="Rubredoxin"/>
    <property type="match status" value="1"/>
</dbReference>
<dbReference type="RefSeq" id="WP_307259180.1">
    <property type="nucleotide sequence ID" value="NZ_JAUSVL010000001.1"/>
</dbReference>
<dbReference type="PANTHER" id="PTHR47627:SF1">
    <property type="entry name" value="RUBREDOXIN-1-RELATED"/>
    <property type="match status" value="1"/>
</dbReference>
<sequence length="54" mass="6129">MKKYKCTLCGWIYDPAKGDPDNDIKPGTPFDKLPDDWTCPECGATKEDFEPCDE</sequence>
<dbReference type="EMBL" id="JAUSVL010000001">
    <property type="protein sequence ID" value="MDQ0288017.1"/>
    <property type="molecule type" value="Genomic_DNA"/>
</dbReference>
<protein>
    <recommendedName>
        <fullName evidence="6">Rubredoxin</fullName>
    </recommendedName>
</protein>
<evidence type="ECO:0000256" key="5">
    <source>
        <dbReference type="ARBA" id="ARBA00023004"/>
    </source>
</evidence>
<keyword evidence="4 6" id="KW-0249">Electron transport</keyword>
<organism evidence="9 10">
    <name type="scientific">Oligosphaera ethanolica</name>
    <dbReference type="NCBI Taxonomy" id="760260"/>
    <lineage>
        <taxon>Bacteria</taxon>
        <taxon>Pseudomonadati</taxon>
        <taxon>Lentisphaerota</taxon>
        <taxon>Oligosphaeria</taxon>
        <taxon>Oligosphaerales</taxon>
        <taxon>Oligosphaeraceae</taxon>
        <taxon>Oligosphaera</taxon>
    </lineage>
</organism>
<dbReference type="GO" id="GO:0009055">
    <property type="term" value="F:electron transfer activity"/>
    <property type="evidence" value="ECO:0007669"/>
    <property type="project" value="InterPro"/>
</dbReference>
<evidence type="ECO:0000259" key="8">
    <source>
        <dbReference type="PROSITE" id="PS50903"/>
    </source>
</evidence>
<dbReference type="InterPro" id="IPR018527">
    <property type="entry name" value="Rubredoxin_Fe_BS"/>
</dbReference>
<dbReference type="InterPro" id="IPR024934">
    <property type="entry name" value="Rubredoxin-like_dom"/>
</dbReference>
<dbReference type="Gene3D" id="2.20.28.10">
    <property type="match status" value="1"/>
</dbReference>
<dbReference type="PROSITE" id="PS00202">
    <property type="entry name" value="RUBREDOXIN"/>
    <property type="match status" value="1"/>
</dbReference>
<dbReference type="InterPro" id="IPR024922">
    <property type="entry name" value="Rubredoxin"/>
</dbReference>
<dbReference type="PROSITE" id="PS50903">
    <property type="entry name" value="RUBREDOXIN_LIKE"/>
    <property type="match status" value="1"/>
</dbReference>
<feature type="binding site" evidence="7">
    <location>
        <position position="6"/>
    </location>
    <ligand>
        <name>Fe cation</name>
        <dbReference type="ChEBI" id="CHEBI:24875"/>
    </ligand>
</feature>
<comment type="similarity">
    <text evidence="1 6">Belongs to the rubredoxin family.</text>
</comment>
<keyword evidence="3 6" id="KW-0479">Metal-binding</keyword>
<name>A0AAE3VCN1_9BACT</name>
<feature type="binding site" evidence="7">
    <location>
        <position position="39"/>
    </location>
    <ligand>
        <name>Fe cation</name>
        <dbReference type="ChEBI" id="CHEBI:24875"/>
    </ligand>
</feature>
<dbReference type="Proteomes" id="UP001238163">
    <property type="component" value="Unassembled WGS sequence"/>
</dbReference>
<comment type="caution">
    <text evidence="9">The sequence shown here is derived from an EMBL/GenBank/DDBJ whole genome shotgun (WGS) entry which is preliminary data.</text>
</comment>
<dbReference type="FunFam" id="2.20.28.10:FF:000001">
    <property type="entry name" value="Rubredoxin"/>
    <property type="match status" value="1"/>
</dbReference>
<keyword evidence="10" id="KW-1185">Reference proteome</keyword>
<keyword evidence="2 6" id="KW-0813">Transport</keyword>
<evidence type="ECO:0000313" key="9">
    <source>
        <dbReference type="EMBL" id="MDQ0288017.1"/>
    </source>
</evidence>
<evidence type="ECO:0000256" key="3">
    <source>
        <dbReference type="ARBA" id="ARBA00022723"/>
    </source>
</evidence>
<keyword evidence="5 6" id="KW-0408">Iron</keyword>
<dbReference type="GO" id="GO:0043448">
    <property type="term" value="P:alkane catabolic process"/>
    <property type="evidence" value="ECO:0007669"/>
    <property type="project" value="TreeGrafter"/>
</dbReference>
<reference evidence="9" key="1">
    <citation type="submission" date="2023-07" db="EMBL/GenBank/DDBJ databases">
        <title>Genomic Encyclopedia of Type Strains, Phase IV (KMG-IV): sequencing the most valuable type-strain genomes for metagenomic binning, comparative biology and taxonomic classification.</title>
        <authorList>
            <person name="Goeker M."/>
        </authorList>
    </citation>
    <scope>NUCLEOTIDE SEQUENCE</scope>
    <source>
        <strain evidence="9">DSM 24202</strain>
    </source>
</reference>
<gene>
    <name evidence="9" type="ORF">J3R75_000124</name>
</gene>
<feature type="binding site" evidence="7">
    <location>
        <position position="9"/>
    </location>
    <ligand>
        <name>Fe cation</name>
        <dbReference type="ChEBI" id="CHEBI:24875"/>
    </ligand>
</feature>
<comment type="cofactor">
    <cofactor evidence="6 7">
        <name>Fe(3+)</name>
        <dbReference type="ChEBI" id="CHEBI:29034"/>
    </cofactor>
    <text evidence="6 7">Binds 1 Fe(3+) ion per subunit.</text>
</comment>
<dbReference type="InterPro" id="IPR024935">
    <property type="entry name" value="Rubredoxin_dom"/>
</dbReference>
<dbReference type="SUPFAM" id="SSF57802">
    <property type="entry name" value="Rubredoxin-like"/>
    <property type="match status" value="1"/>
</dbReference>
<dbReference type="Pfam" id="PF00301">
    <property type="entry name" value="Rubredoxin"/>
    <property type="match status" value="1"/>
</dbReference>
<dbReference type="AlphaFoldDB" id="A0AAE3VCN1"/>
<feature type="binding site" evidence="7">
    <location>
        <position position="42"/>
    </location>
    <ligand>
        <name>Fe cation</name>
        <dbReference type="ChEBI" id="CHEBI:24875"/>
    </ligand>
</feature>
<dbReference type="NCBIfam" id="NF045768">
    <property type="entry name" value="RubredRD"/>
    <property type="match status" value="1"/>
</dbReference>
<dbReference type="CDD" id="cd00730">
    <property type="entry name" value="rubredoxin"/>
    <property type="match status" value="1"/>
</dbReference>
<evidence type="ECO:0000313" key="10">
    <source>
        <dbReference type="Proteomes" id="UP001238163"/>
    </source>
</evidence>